<keyword evidence="1" id="KW-0812">Transmembrane</keyword>
<evidence type="ECO:0000256" key="1">
    <source>
        <dbReference type="SAM" id="Phobius"/>
    </source>
</evidence>
<gene>
    <name evidence="2" type="ORF">OLW01_03755</name>
</gene>
<organism evidence="2 3">
    <name type="scientific">Catenovulum adriaticum</name>
    <dbReference type="NCBI Taxonomy" id="2984846"/>
    <lineage>
        <taxon>Bacteria</taxon>
        <taxon>Pseudomonadati</taxon>
        <taxon>Pseudomonadota</taxon>
        <taxon>Gammaproteobacteria</taxon>
        <taxon>Alteromonadales</taxon>
        <taxon>Alteromonadaceae</taxon>
        <taxon>Catenovulum</taxon>
    </lineage>
</organism>
<evidence type="ECO:0000313" key="2">
    <source>
        <dbReference type="EMBL" id="WAJ70928.1"/>
    </source>
</evidence>
<protein>
    <submittedName>
        <fullName evidence="2">Nitrate- and nitrite sensing domain-containing protein</fullName>
    </submittedName>
</protein>
<keyword evidence="1" id="KW-0472">Membrane</keyword>
<proteinExistence type="predicted"/>
<keyword evidence="3" id="KW-1185">Reference proteome</keyword>
<evidence type="ECO:0000313" key="3">
    <source>
        <dbReference type="Proteomes" id="UP001163726"/>
    </source>
</evidence>
<feature type="transmembrane region" description="Helical" evidence="1">
    <location>
        <begin position="6"/>
        <end position="25"/>
    </location>
</feature>
<keyword evidence="1" id="KW-1133">Transmembrane helix</keyword>
<dbReference type="Proteomes" id="UP001163726">
    <property type="component" value="Chromosome"/>
</dbReference>
<reference evidence="2" key="1">
    <citation type="submission" date="2022-10" db="EMBL/GenBank/DDBJ databases">
        <title>Catenovulum adriacola sp. nov. isolated in the Harbour of Susak.</title>
        <authorList>
            <person name="Schoch T."/>
            <person name="Reich S.J."/>
            <person name="Stoeferle S."/>
            <person name="Flaiz M."/>
            <person name="Kazda M."/>
            <person name="Riedel C.U."/>
            <person name="Duerre P."/>
        </authorList>
    </citation>
    <scope>NUCLEOTIDE SEQUENCE</scope>
    <source>
        <strain evidence="2">TS8</strain>
    </source>
</reference>
<accession>A0ABY7ANX8</accession>
<sequence>MSRVHYLSIALCLILASVLVIYISVKRKKDKKRLRIGLQAIIDVRNLMVLVQQHRGWSTVYTLGDIKAQEQLRLLKNDIQRQNTALSKAYHLTQYDRWQAYVEHWQRLSEKALHLSSSDNFKQHTQLLGCVLFLLEDVAHTYYLTNKEALPDKLLWRDLLQLSEFIGQARALGTAMATIKQFNRVERSKLIALRHQITDLSENLYQRLSEQNLSEDLAKNVTYASKCTRYLCSAIEHELVETKDIDMDRDSYFQLASDSISAINQLFDQELKRIELTM</sequence>
<dbReference type="EMBL" id="CP109965">
    <property type="protein sequence ID" value="WAJ70928.1"/>
    <property type="molecule type" value="Genomic_DNA"/>
</dbReference>
<name>A0ABY7ANX8_9ALTE</name>
<dbReference type="RefSeq" id="WP_268075308.1">
    <property type="nucleotide sequence ID" value="NZ_CP109965.1"/>
</dbReference>